<feature type="region of interest" description="Disordered" evidence="1">
    <location>
        <begin position="54"/>
        <end position="122"/>
    </location>
</feature>
<evidence type="ECO:0000313" key="3">
    <source>
        <dbReference type="Proteomes" id="UP000261520"/>
    </source>
</evidence>
<reference evidence="2" key="1">
    <citation type="submission" date="2025-08" db="UniProtKB">
        <authorList>
            <consortium name="Ensembl"/>
        </authorList>
    </citation>
    <scope>IDENTIFICATION</scope>
</reference>
<name>A0A3B4AKW2_9GOBI</name>
<feature type="compositionally biased region" description="Acidic residues" evidence="1">
    <location>
        <begin position="76"/>
        <end position="91"/>
    </location>
</feature>
<reference evidence="2" key="2">
    <citation type="submission" date="2025-09" db="UniProtKB">
        <authorList>
            <consortium name="Ensembl"/>
        </authorList>
    </citation>
    <scope>IDENTIFICATION</scope>
</reference>
<organism evidence="2 3">
    <name type="scientific">Periophthalmus magnuspinnatus</name>
    <dbReference type="NCBI Taxonomy" id="409849"/>
    <lineage>
        <taxon>Eukaryota</taxon>
        <taxon>Metazoa</taxon>
        <taxon>Chordata</taxon>
        <taxon>Craniata</taxon>
        <taxon>Vertebrata</taxon>
        <taxon>Euteleostomi</taxon>
        <taxon>Actinopterygii</taxon>
        <taxon>Neopterygii</taxon>
        <taxon>Teleostei</taxon>
        <taxon>Neoteleostei</taxon>
        <taxon>Acanthomorphata</taxon>
        <taxon>Gobiaria</taxon>
        <taxon>Gobiiformes</taxon>
        <taxon>Gobioidei</taxon>
        <taxon>Gobiidae</taxon>
        <taxon>Oxudercinae</taxon>
        <taxon>Periophthalmus</taxon>
    </lineage>
</organism>
<dbReference type="STRING" id="409849.ENSPMGP00000017340"/>
<feature type="compositionally biased region" description="Acidic residues" evidence="1">
    <location>
        <begin position="104"/>
        <end position="114"/>
    </location>
</feature>
<keyword evidence="3" id="KW-1185">Reference proteome</keyword>
<protein>
    <submittedName>
        <fullName evidence="2">Uncharacterized protein</fullName>
    </submittedName>
</protein>
<dbReference type="Ensembl" id="ENSPMGT00000018511.1">
    <property type="protein sequence ID" value="ENSPMGP00000017340.1"/>
    <property type="gene ID" value="ENSPMGG00000014194.1"/>
</dbReference>
<evidence type="ECO:0000313" key="2">
    <source>
        <dbReference type="Ensembl" id="ENSPMGP00000017340.1"/>
    </source>
</evidence>
<accession>A0A3B4AKW2</accession>
<dbReference type="AlphaFoldDB" id="A0A3B4AKW2"/>
<dbReference type="Proteomes" id="UP000261520">
    <property type="component" value="Unplaced"/>
</dbReference>
<proteinExistence type="predicted"/>
<sequence length="245" mass="26672">MALSLALKVNTSLLRLDLDREPKKETVKSFIETQRALLSEIQNGCKRNFILAKEKEENEQKMRSASMAEIATEDSTGVEEEQGESSENQEESTEKGDSPIVVDSDSDTEDEEEVVLSAGGQSTISNITVTEAAVPTGTPPSPGRCISVSSPGRGHKIFMVTRVESPPEQVQNLFKKSADTDKSSTTIENISVLKLEQSQVATLNVPHTNTLKGISPTMGLMLGMEMRSTHSAGWCLLPGFIIFNR</sequence>
<evidence type="ECO:0000256" key="1">
    <source>
        <dbReference type="SAM" id="MobiDB-lite"/>
    </source>
</evidence>